<feature type="domain" description="G-protein coupled receptors family 2 profile 2" evidence="13">
    <location>
        <begin position="946"/>
        <end position="1134"/>
    </location>
</feature>
<dbReference type="InterPro" id="IPR000832">
    <property type="entry name" value="GPCR_2_secretin-like"/>
</dbReference>
<dbReference type="InterPro" id="IPR046338">
    <property type="entry name" value="GAIN_dom_sf"/>
</dbReference>
<dbReference type="GO" id="GO:0004930">
    <property type="term" value="F:G protein-coupled receptor activity"/>
    <property type="evidence" value="ECO:0007669"/>
    <property type="project" value="UniProtKB-KW"/>
</dbReference>
<sequence>MVRRANLNMLGSLLKFKKSQSQHTGLTTEVQEEPISTCWAHYSSSRRANLNILGSLLKFKKSQSQHAGLTTQVQEEPISTCWAHNSSSRRANLNMLGSLLKFKKSQSQHAGLITQVQEEPISTCWVPYSSSRRANLNMLGSLLKFKKSQSQHAGLTTQVQEEKKKLIQEGITILLADLQAIIEATDTLQLLQIHYNYYRYITTTTDTLQLLQIHYNYYRYITTTTDTLQLLQIHYNYYRYITTTTDTLQLLQIHYNYYRYITTTTDTLQLLQIHYSYYRYITTTTDTLQLLQIHYNYYRYITTTTDTLQPLQIHYNHYRYITTTTVTPRPPPVNGTTESDDTSTISTLKESDYTYSTQKVSSYSFSSKTSTPTGSARGKLSSKTSQAHNSTSTSRATTTTSSTAAEATTTTSATAAETTAATLQTLNLTTHTNDSKPPNRSSSTTTSTSTSTTSTSTSTTSTSNSTTSTSTSTTSVFTTTSTTSTTSTTTKRRPSTPPTSPPADVRPPSPTTENWEEAAKMYERCYIPGTGGSQMERIASAREFYKAGSQTCPQTRASSYAWEATREGKTAQTYCSSGEGFATWPCLNNGNGVTCWSEAPDVQDCASKIFKAIIQNLPENKSVDVQQTIAVTAELVTVTQSENITLEDILVTSQIMSAYAMKVDNIQNTSEVKTIVDNFAKVGSTLVSKKKAKVWKKMSSDDKVRSASTLLVAMENATLSLVEEIKEPKVITTKTDNIDLRLEVVDVTKMEQQELVYESDSDFATVSIPKETLVNQSEGSLAKAVFITHYSMSSLLGGMSKKKTKEKNLSGDDETDDKSKEESNNEETDNKNGENEVEELQSRPRIASYILSASLGKDGHSRKLPKPITFTMKLTEEKKHDQITLCSFWNVSQGEAGGFWSQEGCLRVESLSNRSHTTCQCDHMTSFAILLDVHGLKVNEIHESLLNLVTIIGCVISCTALLASWVTFQCFSSLQGERNSIHKNLVVCLLIAEIIFVAGIDQNDQKVLCSVIAGILHFFFLAAFMWMFLEGLHIIFMLVQVFDSSRSRLPYYYFAGYGVPLIVVSASCLFYYEGYGTENFCWLKQDRYFIWAFAGPVAIILLVNALFLAYAMSTVCRHSEYVFSSKDKTTGSGI</sequence>
<dbReference type="Gene3D" id="4.10.1240.10">
    <property type="entry name" value="GPCR, family 2, extracellular hormone receptor domain"/>
    <property type="match status" value="1"/>
</dbReference>
<dbReference type="InterPro" id="IPR032471">
    <property type="entry name" value="AGRL2-4_GAIN_subdom_A"/>
</dbReference>
<dbReference type="Proteomes" id="UP001233172">
    <property type="component" value="Unassembled WGS sequence"/>
</dbReference>
<dbReference type="Pfam" id="PF01825">
    <property type="entry name" value="GPS"/>
    <property type="match status" value="1"/>
</dbReference>
<dbReference type="InterPro" id="IPR000203">
    <property type="entry name" value="GPS"/>
</dbReference>
<feature type="region of interest" description="Disordered" evidence="10">
    <location>
        <begin position="364"/>
        <end position="512"/>
    </location>
</feature>
<dbReference type="PRINTS" id="PR00249">
    <property type="entry name" value="GPCRSECRETIN"/>
</dbReference>
<dbReference type="Pfam" id="PF00002">
    <property type="entry name" value="7tm_2"/>
    <property type="match status" value="1"/>
</dbReference>
<dbReference type="Pfam" id="PF16489">
    <property type="entry name" value="GAIN"/>
    <property type="match status" value="1"/>
</dbReference>
<evidence type="ECO:0000256" key="6">
    <source>
        <dbReference type="ARBA" id="ARBA00023136"/>
    </source>
</evidence>
<evidence type="ECO:0000313" key="14">
    <source>
        <dbReference type="EMBL" id="KAK0069892.1"/>
    </source>
</evidence>
<dbReference type="InterPro" id="IPR036445">
    <property type="entry name" value="GPCR_2_extracell_dom_sf"/>
</dbReference>
<evidence type="ECO:0000256" key="2">
    <source>
        <dbReference type="ARBA" id="ARBA00022475"/>
    </source>
</evidence>
<dbReference type="InterPro" id="IPR017981">
    <property type="entry name" value="GPCR_2-like_7TM"/>
</dbReference>
<feature type="compositionally biased region" description="Pro residues" evidence="10">
    <location>
        <begin position="495"/>
        <end position="510"/>
    </location>
</feature>
<evidence type="ECO:0000256" key="4">
    <source>
        <dbReference type="ARBA" id="ARBA00022989"/>
    </source>
</evidence>
<dbReference type="PROSITE" id="PS50261">
    <property type="entry name" value="G_PROTEIN_RECEP_F2_4"/>
    <property type="match status" value="1"/>
</dbReference>
<keyword evidence="8" id="KW-0675">Receptor</keyword>
<dbReference type="EMBL" id="JASAOG010000002">
    <property type="protein sequence ID" value="KAK0069892.1"/>
    <property type="molecule type" value="Genomic_DNA"/>
</dbReference>
<dbReference type="PROSITE" id="PS50221">
    <property type="entry name" value="GAIN_B"/>
    <property type="match status" value="1"/>
</dbReference>
<feature type="region of interest" description="Disordered" evidence="10">
    <location>
        <begin position="801"/>
        <end position="840"/>
    </location>
</feature>
<dbReference type="Gene3D" id="2.60.220.50">
    <property type="match status" value="1"/>
</dbReference>
<keyword evidence="9" id="KW-0807">Transducer</keyword>
<evidence type="ECO:0000313" key="15">
    <source>
        <dbReference type="Proteomes" id="UP001233172"/>
    </source>
</evidence>
<dbReference type="PANTHER" id="PTHR12011:SF347">
    <property type="entry name" value="FI21270P1-RELATED"/>
    <property type="match status" value="1"/>
</dbReference>
<evidence type="ECO:0000259" key="12">
    <source>
        <dbReference type="PROSITE" id="PS50221"/>
    </source>
</evidence>
<comment type="caution">
    <text evidence="14">The sequence shown here is derived from an EMBL/GenBank/DDBJ whole genome shotgun (WGS) entry which is preliminary data.</text>
</comment>
<comment type="subcellular location">
    <subcellularLocation>
        <location evidence="1">Cell membrane</location>
        <topology evidence="1">Multi-pass membrane protein</topology>
    </subcellularLocation>
</comment>
<protein>
    <submittedName>
        <fullName evidence="14">Latrophilin-1</fullName>
    </submittedName>
</protein>
<dbReference type="SMART" id="SM00303">
    <property type="entry name" value="GPS"/>
    <property type="match status" value="1"/>
</dbReference>
<keyword evidence="2" id="KW-1003">Cell membrane</keyword>
<keyword evidence="3 11" id="KW-0812">Transmembrane</keyword>
<feature type="transmembrane region" description="Helical" evidence="11">
    <location>
        <begin position="1088"/>
        <end position="1111"/>
    </location>
</feature>
<dbReference type="InterPro" id="IPR032675">
    <property type="entry name" value="LRR_dom_sf"/>
</dbReference>
<dbReference type="Gene3D" id="3.80.10.10">
    <property type="entry name" value="Ribonuclease Inhibitor"/>
    <property type="match status" value="1"/>
</dbReference>
<feature type="region of interest" description="Disordered" evidence="10">
    <location>
        <begin position="324"/>
        <end position="345"/>
    </location>
</feature>
<feature type="compositionally biased region" description="Low complexity" evidence="10">
    <location>
        <begin position="387"/>
        <end position="432"/>
    </location>
</feature>
<accession>A0AAD8CC70</accession>
<dbReference type="InterPro" id="IPR057244">
    <property type="entry name" value="GAIN_B"/>
</dbReference>
<reference evidence="14" key="2">
    <citation type="submission" date="2023-04" db="EMBL/GenBank/DDBJ databases">
        <authorList>
            <person name="Bu L."/>
            <person name="Lu L."/>
            <person name="Laidemitt M.R."/>
            <person name="Zhang S.M."/>
            <person name="Mutuku M."/>
            <person name="Mkoji G."/>
            <person name="Steinauer M."/>
            <person name="Loker E.S."/>
        </authorList>
    </citation>
    <scope>NUCLEOTIDE SEQUENCE</scope>
    <source>
        <strain evidence="14">KasaAsao</strain>
        <tissue evidence="14">Whole Snail</tissue>
    </source>
</reference>
<evidence type="ECO:0000256" key="7">
    <source>
        <dbReference type="ARBA" id="ARBA00023157"/>
    </source>
</evidence>
<keyword evidence="5" id="KW-0297">G-protein coupled receptor</keyword>
<feature type="compositionally biased region" description="Low complexity" evidence="10">
    <location>
        <begin position="441"/>
        <end position="489"/>
    </location>
</feature>
<evidence type="ECO:0000256" key="11">
    <source>
        <dbReference type="SAM" id="Phobius"/>
    </source>
</evidence>
<feature type="compositionally biased region" description="Low complexity" evidence="10">
    <location>
        <begin position="364"/>
        <end position="373"/>
    </location>
</feature>
<feature type="transmembrane region" description="Helical" evidence="11">
    <location>
        <begin position="945"/>
        <end position="968"/>
    </location>
</feature>
<evidence type="ECO:0000256" key="5">
    <source>
        <dbReference type="ARBA" id="ARBA00023040"/>
    </source>
</evidence>
<keyword evidence="6 11" id="KW-0472">Membrane</keyword>
<keyword evidence="7" id="KW-1015">Disulfide bond</keyword>
<evidence type="ECO:0000256" key="3">
    <source>
        <dbReference type="ARBA" id="ARBA00022692"/>
    </source>
</evidence>
<keyword evidence="4 11" id="KW-1133">Transmembrane helix</keyword>
<dbReference type="Gene3D" id="1.20.1070.10">
    <property type="entry name" value="Rhodopsin 7-helix transmembrane proteins"/>
    <property type="match status" value="1"/>
</dbReference>
<name>A0AAD8CC70_BIOPF</name>
<feature type="transmembrane region" description="Helical" evidence="11">
    <location>
        <begin position="1051"/>
        <end position="1072"/>
    </location>
</feature>
<feature type="compositionally biased region" description="Basic and acidic residues" evidence="10">
    <location>
        <begin position="817"/>
        <end position="834"/>
    </location>
</feature>
<dbReference type="AlphaFoldDB" id="A0AAD8CC70"/>
<feature type="transmembrane region" description="Helical" evidence="11">
    <location>
        <begin position="980"/>
        <end position="1000"/>
    </location>
</feature>
<feature type="transmembrane region" description="Helical" evidence="11">
    <location>
        <begin position="1012"/>
        <end position="1039"/>
    </location>
</feature>
<evidence type="ECO:0000256" key="8">
    <source>
        <dbReference type="ARBA" id="ARBA00023170"/>
    </source>
</evidence>
<feature type="non-terminal residue" evidence="14">
    <location>
        <position position="1"/>
    </location>
</feature>
<organism evidence="14 15">
    <name type="scientific">Biomphalaria pfeifferi</name>
    <name type="common">Bloodfluke planorb</name>
    <name type="synonym">Freshwater snail</name>
    <dbReference type="NCBI Taxonomy" id="112525"/>
    <lineage>
        <taxon>Eukaryota</taxon>
        <taxon>Metazoa</taxon>
        <taxon>Spiralia</taxon>
        <taxon>Lophotrochozoa</taxon>
        <taxon>Mollusca</taxon>
        <taxon>Gastropoda</taxon>
        <taxon>Heterobranchia</taxon>
        <taxon>Euthyneura</taxon>
        <taxon>Panpulmonata</taxon>
        <taxon>Hygrophila</taxon>
        <taxon>Lymnaeoidea</taxon>
        <taxon>Planorbidae</taxon>
        <taxon>Biomphalaria</taxon>
    </lineage>
</organism>
<dbReference type="PANTHER" id="PTHR12011">
    <property type="entry name" value="ADHESION G-PROTEIN COUPLED RECEPTOR"/>
    <property type="match status" value="1"/>
</dbReference>
<evidence type="ECO:0000256" key="10">
    <source>
        <dbReference type="SAM" id="MobiDB-lite"/>
    </source>
</evidence>
<keyword evidence="15" id="KW-1185">Reference proteome</keyword>
<evidence type="ECO:0000256" key="9">
    <source>
        <dbReference type="ARBA" id="ARBA00023224"/>
    </source>
</evidence>
<feature type="domain" description="GAIN-B" evidence="12">
    <location>
        <begin position="786"/>
        <end position="937"/>
    </location>
</feature>
<proteinExistence type="predicted"/>
<evidence type="ECO:0000256" key="1">
    <source>
        <dbReference type="ARBA" id="ARBA00004651"/>
    </source>
</evidence>
<feature type="compositionally biased region" description="Low complexity" evidence="10">
    <location>
        <begin position="334"/>
        <end position="345"/>
    </location>
</feature>
<gene>
    <name evidence="14" type="ORF">Bpfe_001069</name>
</gene>
<evidence type="ECO:0000259" key="13">
    <source>
        <dbReference type="PROSITE" id="PS50261"/>
    </source>
</evidence>
<reference evidence="14" key="1">
    <citation type="journal article" date="2023" name="PLoS Negl. Trop. Dis.">
        <title>A genome sequence for Biomphalaria pfeifferi, the major vector snail for the human-infecting parasite Schistosoma mansoni.</title>
        <authorList>
            <person name="Bu L."/>
            <person name="Lu L."/>
            <person name="Laidemitt M.R."/>
            <person name="Zhang S.M."/>
            <person name="Mutuku M."/>
            <person name="Mkoji G."/>
            <person name="Steinauer M."/>
            <person name="Loker E.S."/>
        </authorList>
    </citation>
    <scope>NUCLEOTIDE SEQUENCE</scope>
    <source>
        <strain evidence="14">KasaAsao</strain>
    </source>
</reference>
<dbReference type="GO" id="GO:0005886">
    <property type="term" value="C:plasma membrane"/>
    <property type="evidence" value="ECO:0007669"/>
    <property type="project" value="UniProtKB-SubCell"/>
</dbReference>
<dbReference type="GO" id="GO:0007166">
    <property type="term" value="P:cell surface receptor signaling pathway"/>
    <property type="evidence" value="ECO:0007669"/>
    <property type="project" value="InterPro"/>
</dbReference>